<dbReference type="InterPro" id="IPR002491">
    <property type="entry name" value="ABC_transptr_periplasmic_BD"/>
</dbReference>
<evidence type="ECO:0000313" key="2">
    <source>
        <dbReference type="EMBL" id="GMI30854.1"/>
    </source>
</evidence>
<evidence type="ECO:0000259" key="1">
    <source>
        <dbReference type="Pfam" id="PF01497"/>
    </source>
</evidence>
<dbReference type="PANTHER" id="PTHR42860:SF1">
    <property type="entry name" value="VITAMIN B12-BINDING PROTEIN"/>
    <property type="match status" value="1"/>
</dbReference>
<name>A0ABQ6MQF1_9STRA</name>
<organism evidence="2 3">
    <name type="scientific">Tetraparma gracilis</name>
    <dbReference type="NCBI Taxonomy" id="2962635"/>
    <lineage>
        <taxon>Eukaryota</taxon>
        <taxon>Sar</taxon>
        <taxon>Stramenopiles</taxon>
        <taxon>Ochrophyta</taxon>
        <taxon>Bolidophyceae</taxon>
        <taxon>Parmales</taxon>
        <taxon>Triparmaceae</taxon>
        <taxon>Tetraparma</taxon>
    </lineage>
</organism>
<proteinExistence type="predicted"/>
<evidence type="ECO:0000313" key="3">
    <source>
        <dbReference type="Proteomes" id="UP001165060"/>
    </source>
</evidence>
<feature type="domain" description="Fe/B12 periplasmic-binding" evidence="1">
    <location>
        <begin position="79"/>
        <end position="236"/>
    </location>
</feature>
<accession>A0ABQ6MQF1</accession>
<dbReference type="InterPro" id="IPR051030">
    <property type="entry name" value="Vitamin_B12-ABC_binding"/>
</dbReference>
<protein>
    <recommendedName>
        <fullName evidence="1">Fe/B12 periplasmic-binding domain-containing protein</fullName>
    </recommendedName>
</protein>
<dbReference type="SUPFAM" id="SSF53807">
    <property type="entry name" value="Helical backbone' metal receptor"/>
    <property type="match status" value="1"/>
</dbReference>
<dbReference type="Pfam" id="PF01497">
    <property type="entry name" value="Peripla_BP_2"/>
    <property type="match status" value="1"/>
</dbReference>
<reference evidence="2 3" key="1">
    <citation type="journal article" date="2023" name="Commun. Biol.">
        <title>Genome analysis of Parmales, the sister group of diatoms, reveals the evolutionary specialization of diatoms from phago-mixotrophs to photoautotrophs.</title>
        <authorList>
            <person name="Ban H."/>
            <person name="Sato S."/>
            <person name="Yoshikawa S."/>
            <person name="Yamada K."/>
            <person name="Nakamura Y."/>
            <person name="Ichinomiya M."/>
            <person name="Sato N."/>
            <person name="Blanc-Mathieu R."/>
            <person name="Endo H."/>
            <person name="Kuwata A."/>
            <person name="Ogata H."/>
        </authorList>
    </citation>
    <scope>NUCLEOTIDE SEQUENCE [LARGE SCALE GENOMIC DNA]</scope>
</reference>
<gene>
    <name evidence="2" type="ORF">TeGR_g14608</name>
</gene>
<sequence length="283" mass="29348">MRGPLVVTSTSLPSPHSLPQAEIHDAIWRSVLAGDSLYGLSSSALAEAAPNVVLTQSLCEVCAVPAGMLPFGATAGDPTVVSLEPTTLEEVLLSIEEVAAACEPLAPGAGARAAALVAGLRDDLGCIGAAVAAVQGARRPRVAFLEWHDPIFTGGHWIPDMLRLAGAEYFMCEPGGRSVPWTPGQIEEYDPDVIVVGPCGFGLQRGADGKGGGEGAEGWWQGLRAVQSGEVFAMDANSYCARPGPRLVQGAGIMAGILHGEPLRERLGERLCPADGWAKVLPP</sequence>
<keyword evidence="3" id="KW-1185">Reference proteome</keyword>
<dbReference type="Gene3D" id="3.40.50.1980">
    <property type="entry name" value="Nitrogenase molybdenum iron protein domain"/>
    <property type="match status" value="1"/>
</dbReference>
<dbReference type="Proteomes" id="UP001165060">
    <property type="component" value="Unassembled WGS sequence"/>
</dbReference>
<dbReference type="PANTHER" id="PTHR42860">
    <property type="entry name" value="VITAMIN B12-BINDING PROTEIN"/>
    <property type="match status" value="1"/>
</dbReference>
<comment type="caution">
    <text evidence="2">The sequence shown here is derived from an EMBL/GenBank/DDBJ whole genome shotgun (WGS) entry which is preliminary data.</text>
</comment>
<dbReference type="EMBL" id="BRYB01003123">
    <property type="protein sequence ID" value="GMI30854.1"/>
    <property type="molecule type" value="Genomic_DNA"/>
</dbReference>